<dbReference type="SUPFAM" id="SSF48065">
    <property type="entry name" value="DBL homology domain (DH-domain)"/>
    <property type="match status" value="1"/>
</dbReference>
<feature type="compositionally biased region" description="Low complexity" evidence="1">
    <location>
        <begin position="81"/>
        <end position="101"/>
    </location>
</feature>
<feature type="compositionally biased region" description="Polar residues" evidence="1">
    <location>
        <begin position="986"/>
        <end position="998"/>
    </location>
</feature>
<dbReference type="InterPro" id="IPR011993">
    <property type="entry name" value="PH-like_dom_sf"/>
</dbReference>
<sequence length="1016" mass="114755">MTDALVDNLSEYLNSVEISPGSSNEGQVESRNSLVTALTLPEPIEPTIDDHHIKVDRNSAVINHKLNTGIIYRDYISDSSDLNSDTSSIDDQQFPRQQFRQSTGELTLISKSVSVDTHNSSEVSSSVVPAERNPVSDLLRSPTSSIESDDEETAISEYYSAESLHNKLAQYRTSQVISSDSIHRLPQQNRVLTTNNEPPPPPPPPPSSLKKMLLHYDNTIIPDMEENKLSDINQDYTSVTPSLQPNVKSRFITMEEQLEVNDDLYISSGEDKEIPSFNLPNNISTLNLALPANEELTQRKPEARSLEQRRSIKRLNAIKELMDTEETYSRDLGILCTHFFAIIKEASCLSQEEVDILIRNAMDILAFQEKFTEALIEAHGDEEEERNGIFYKGNLRSIALCFVEWGPKFEIYLDYCVRQDHAVSVYNELLQTNEEFTNLIERLHTFHRVSFGFSRLNFEDYLIIPFQRIFRYRLLLQSITKATQKDSEEYEILSQAQNNIHVIATRINNEKSKMEAKRKTTLFLSRLDSDWCLPKRWFNTLGVCNLIGTLEVRCIEDNKAKRIGCALFNHYMIMAKAKKHKLYEPRHWFPLRKFEIENLPNTEGSMTYSWLLHSDEHTLELSAICELEKHIWMESLTKAIKESKDLYSNSVDSNEYLLEQLFVSSFDQHAQNKASGDKTIEPESPVHFPMPSGSTSFSQSAIFNKPSRANHRASQPVFGAHELSVIDSSLAQHTYNYGAQSPGLRSQSSISDLRDFFSNSMSEKWSQRKFNQYHTRCKSVDTKFDDVCTTPILTARANSMNRNGSTKRRKMGLIPSSHTNSSVISLVKSTCADPTASPLIRSPTPLDGFSPVRNDITSRRPSVSTQNTDSMIFRLAQRNSYLHRSNSVTSCVEAAPATAAVTTTALSTTTTTAGLLPPSNSTLSLSNRPSKFFGRMVEKLGQMGTPGKSRRNNMMGSVPSLVNSSSSTLSSKPPTLLEANRDQKMTDTSSICQNTPTSSKKKFFPHFLQPRNNLKK</sequence>
<evidence type="ECO:0000256" key="1">
    <source>
        <dbReference type="SAM" id="MobiDB-lite"/>
    </source>
</evidence>
<dbReference type="SMART" id="SM00233">
    <property type="entry name" value="PH"/>
    <property type="match status" value="1"/>
</dbReference>
<dbReference type="PANTHER" id="PTHR45818">
    <property type="entry name" value="PROTEIN VAV"/>
    <property type="match status" value="1"/>
</dbReference>
<dbReference type="Proteomes" id="UP001473302">
    <property type="component" value="Unassembled WGS sequence"/>
</dbReference>
<dbReference type="InterPro" id="IPR035899">
    <property type="entry name" value="DBL_dom_sf"/>
</dbReference>
<feature type="compositionally biased region" description="Low complexity" evidence="1">
    <location>
        <begin position="957"/>
        <end position="977"/>
    </location>
</feature>
<gene>
    <name evidence="3" type="ORF">MFLAVUS_009535</name>
</gene>
<reference evidence="3 4" key="1">
    <citation type="submission" date="2024-04" db="EMBL/GenBank/DDBJ databases">
        <title>genome sequences of Mucor flavus KT1a and Helicostylum pulchrum KT1b strains isolated from the surface of a dry-aged beef.</title>
        <authorList>
            <person name="Toyotome T."/>
            <person name="Hosono M."/>
            <person name="Torimaru M."/>
            <person name="Fukuda K."/>
            <person name="Mikami N."/>
        </authorList>
    </citation>
    <scope>NUCLEOTIDE SEQUENCE [LARGE SCALE GENOMIC DNA]</scope>
    <source>
        <strain evidence="3 4">KT1a</strain>
    </source>
</reference>
<comment type="caution">
    <text evidence="3">The sequence shown here is derived from an EMBL/GenBank/DDBJ whole genome shotgun (WGS) entry which is preliminary data.</text>
</comment>
<dbReference type="Gene3D" id="2.30.29.30">
    <property type="entry name" value="Pleckstrin-homology domain (PH domain)/Phosphotyrosine-binding domain (PTB)"/>
    <property type="match status" value="1"/>
</dbReference>
<dbReference type="InterPro" id="IPR001849">
    <property type="entry name" value="PH_domain"/>
</dbReference>
<accession>A0ABP9ZA61</accession>
<feature type="region of interest" description="Disordered" evidence="1">
    <location>
        <begin position="942"/>
        <end position="1016"/>
    </location>
</feature>
<feature type="compositionally biased region" description="Pro residues" evidence="1">
    <location>
        <begin position="197"/>
        <end position="207"/>
    </location>
</feature>
<feature type="region of interest" description="Disordered" evidence="1">
    <location>
        <begin position="191"/>
        <end position="210"/>
    </location>
</feature>
<dbReference type="InterPro" id="IPR000219">
    <property type="entry name" value="DH_dom"/>
</dbReference>
<proteinExistence type="predicted"/>
<dbReference type="Pfam" id="PF00621">
    <property type="entry name" value="RhoGEF"/>
    <property type="match status" value="1"/>
</dbReference>
<organism evidence="3 4">
    <name type="scientific">Mucor flavus</name>
    <dbReference type="NCBI Taxonomy" id="439312"/>
    <lineage>
        <taxon>Eukaryota</taxon>
        <taxon>Fungi</taxon>
        <taxon>Fungi incertae sedis</taxon>
        <taxon>Mucoromycota</taxon>
        <taxon>Mucoromycotina</taxon>
        <taxon>Mucoromycetes</taxon>
        <taxon>Mucorales</taxon>
        <taxon>Mucorineae</taxon>
        <taxon>Mucoraceae</taxon>
        <taxon>Mucor</taxon>
    </lineage>
</organism>
<dbReference type="PANTHER" id="PTHR45818:SF3">
    <property type="entry name" value="PROTEIN VAV"/>
    <property type="match status" value="1"/>
</dbReference>
<dbReference type="PROSITE" id="PS50010">
    <property type="entry name" value="DH_2"/>
    <property type="match status" value="1"/>
</dbReference>
<dbReference type="EMBL" id="BAABUK010000029">
    <property type="protein sequence ID" value="GAA5816013.1"/>
    <property type="molecule type" value="Genomic_DNA"/>
</dbReference>
<feature type="compositionally biased region" description="Polar residues" evidence="1">
    <location>
        <begin position="102"/>
        <end position="118"/>
    </location>
</feature>
<feature type="region of interest" description="Disordered" evidence="1">
    <location>
        <begin position="81"/>
        <end position="152"/>
    </location>
</feature>
<dbReference type="SUPFAM" id="SSF50729">
    <property type="entry name" value="PH domain-like"/>
    <property type="match status" value="1"/>
</dbReference>
<dbReference type="CDD" id="cd00160">
    <property type="entry name" value="RhoGEF"/>
    <property type="match status" value="1"/>
</dbReference>
<evidence type="ECO:0000313" key="4">
    <source>
        <dbReference type="Proteomes" id="UP001473302"/>
    </source>
</evidence>
<name>A0ABP9ZA61_9FUNG</name>
<dbReference type="Gene3D" id="1.20.900.10">
    <property type="entry name" value="Dbl homology (DH) domain"/>
    <property type="match status" value="1"/>
</dbReference>
<dbReference type="SMART" id="SM00325">
    <property type="entry name" value="RhoGEF"/>
    <property type="match status" value="1"/>
</dbReference>
<feature type="region of interest" description="Disordered" evidence="1">
    <location>
        <begin position="837"/>
        <end position="865"/>
    </location>
</feature>
<evidence type="ECO:0000313" key="3">
    <source>
        <dbReference type="EMBL" id="GAA5816013.1"/>
    </source>
</evidence>
<evidence type="ECO:0000259" key="2">
    <source>
        <dbReference type="PROSITE" id="PS50010"/>
    </source>
</evidence>
<feature type="domain" description="DH" evidence="2">
    <location>
        <begin position="313"/>
        <end position="510"/>
    </location>
</feature>
<protein>
    <recommendedName>
        <fullName evidence="2">DH domain-containing protein</fullName>
    </recommendedName>
</protein>
<keyword evidence="4" id="KW-1185">Reference proteome</keyword>